<protein>
    <submittedName>
        <fullName evidence="1">Uncharacterized protein</fullName>
    </submittedName>
</protein>
<gene>
    <name evidence="1" type="ORF">S01H1_65418</name>
</gene>
<feature type="non-terminal residue" evidence="1">
    <location>
        <position position="1"/>
    </location>
</feature>
<dbReference type="AlphaFoldDB" id="X0X167"/>
<evidence type="ECO:0000313" key="1">
    <source>
        <dbReference type="EMBL" id="GAG36929.1"/>
    </source>
</evidence>
<organism evidence="1">
    <name type="scientific">marine sediment metagenome</name>
    <dbReference type="NCBI Taxonomy" id="412755"/>
    <lineage>
        <taxon>unclassified sequences</taxon>
        <taxon>metagenomes</taxon>
        <taxon>ecological metagenomes</taxon>
    </lineage>
</organism>
<sequence length="125" mass="14549">CQTVEKRETRFTKDEVDDAIDMALEEFDGTLDKIADAIRAKLKRRPEIGPETVVTYEWRGNEYVAHFSRIYRPEDATNIQPHYPEDKVLTWAKAIFVRVWNGELSWDKALAELQAKMDAHKRGTP</sequence>
<accession>X0X167</accession>
<proteinExistence type="predicted"/>
<comment type="caution">
    <text evidence="1">The sequence shown here is derived from an EMBL/GenBank/DDBJ whole genome shotgun (WGS) entry which is preliminary data.</text>
</comment>
<dbReference type="EMBL" id="BARS01043186">
    <property type="protein sequence ID" value="GAG36929.1"/>
    <property type="molecule type" value="Genomic_DNA"/>
</dbReference>
<reference evidence="1" key="1">
    <citation type="journal article" date="2014" name="Front. Microbiol.">
        <title>High frequency of phylogenetically diverse reductive dehalogenase-homologous genes in deep subseafloor sedimentary metagenomes.</title>
        <authorList>
            <person name="Kawai M."/>
            <person name="Futagami T."/>
            <person name="Toyoda A."/>
            <person name="Takaki Y."/>
            <person name="Nishi S."/>
            <person name="Hori S."/>
            <person name="Arai W."/>
            <person name="Tsubouchi T."/>
            <person name="Morono Y."/>
            <person name="Uchiyama I."/>
            <person name="Ito T."/>
            <person name="Fujiyama A."/>
            <person name="Inagaki F."/>
            <person name="Takami H."/>
        </authorList>
    </citation>
    <scope>NUCLEOTIDE SEQUENCE</scope>
    <source>
        <strain evidence="1">Expedition CK06-06</strain>
    </source>
</reference>
<name>X0X167_9ZZZZ</name>